<evidence type="ECO:0000313" key="3">
    <source>
        <dbReference type="Proteomes" id="UP000800082"/>
    </source>
</evidence>
<reference evidence="2" key="1">
    <citation type="journal article" date="2020" name="Stud. Mycol.">
        <title>101 Dothideomycetes genomes: a test case for predicting lifestyles and emergence of pathogens.</title>
        <authorList>
            <person name="Haridas S."/>
            <person name="Albert R."/>
            <person name="Binder M."/>
            <person name="Bloem J."/>
            <person name="Labutti K."/>
            <person name="Salamov A."/>
            <person name="Andreopoulos B."/>
            <person name="Baker S."/>
            <person name="Barry K."/>
            <person name="Bills G."/>
            <person name="Bluhm B."/>
            <person name="Cannon C."/>
            <person name="Castanera R."/>
            <person name="Culley D."/>
            <person name="Daum C."/>
            <person name="Ezra D."/>
            <person name="Gonzalez J."/>
            <person name="Henrissat B."/>
            <person name="Kuo A."/>
            <person name="Liang C."/>
            <person name="Lipzen A."/>
            <person name="Lutzoni F."/>
            <person name="Magnuson J."/>
            <person name="Mondo S."/>
            <person name="Nolan M."/>
            <person name="Ohm R."/>
            <person name="Pangilinan J."/>
            <person name="Park H.-J."/>
            <person name="Ramirez L."/>
            <person name="Alfaro M."/>
            <person name="Sun H."/>
            <person name="Tritt A."/>
            <person name="Yoshinaga Y."/>
            <person name="Zwiers L.-H."/>
            <person name="Turgeon B."/>
            <person name="Goodwin S."/>
            <person name="Spatafora J."/>
            <person name="Crous P."/>
            <person name="Grigoriev I."/>
        </authorList>
    </citation>
    <scope>NUCLEOTIDE SEQUENCE</scope>
    <source>
        <strain evidence="2">CBS 183.55</strain>
    </source>
</reference>
<name>A0A6A5RSS5_9PLEO</name>
<dbReference type="InterPro" id="IPR016169">
    <property type="entry name" value="FAD-bd_PCMH_sub2"/>
</dbReference>
<dbReference type="RefSeq" id="XP_033450286.1">
    <property type="nucleotide sequence ID" value="XM_033597924.1"/>
</dbReference>
<dbReference type="Proteomes" id="UP000800082">
    <property type="component" value="Unassembled WGS sequence"/>
</dbReference>
<keyword evidence="1" id="KW-0472">Membrane</keyword>
<keyword evidence="3" id="KW-1185">Reference proteome</keyword>
<dbReference type="GO" id="GO:0050660">
    <property type="term" value="F:flavin adenine dinucleotide binding"/>
    <property type="evidence" value="ECO:0007669"/>
    <property type="project" value="InterPro"/>
</dbReference>
<feature type="transmembrane region" description="Helical" evidence="1">
    <location>
        <begin position="6"/>
        <end position="24"/>
    </location>
</feature>
<sequence>MAAAILPTTLTAALIVLIILLHLLRVQNSQVKRKAEAETPTRVDVLTDPLELGVLQGLGQYALGKAAIRDRAMQELAAAIKVLKSEFDVCERGEKIEAFALFVVGGGGHMPIMGASSINGGVPIEMIPFDKVVPSSDSKMVRFLKVLEEKGLAVAGGRNLTVGVRGRTLGSPLFSLPHALDSRAPTSSGVKILLADGSVFTASASKHPRL</sequence>
<dbReference type="InterPro" id="IPR036318">
    <property type="entry name" value="FAD-bd_PCMH-like_sf"/>
</dbReference>
<dbReference type="AlphaFoldDB" id="A0A6A5RSS5"/>
<evidence type="ECO:0000313" key="2">
    <source>
        <dbReference type="EMBL" id="KAF1930038.1"/>
    </source>
</evidence>
<organism evidence="2 3">
    <name type="scientific">Didymella exigua CBS 183.55</name>
    <dbReference type="NCBI Taxonomy" id="1150837"/>
    <lineage>
        <taxon>Eukaryota</taxon>
        <taxon>Fungi</taxon>
        <taxon>Dikarya</taxon>
        <taxon>Ascomycota</taxon>
        <taxon>Pezizomycotina</taxon>
        <taxon>Dothideomycetes</taxon>
        <taxon>Pleosporomycetidae</taxon>
        <taxon>Pleosporales</taxon>
        <taxon>Pleosporineae</taxon>
        <taxon>Didymellaceae</taxon>
        <taxon>Didymella</taxon>
    </lineage>
</organism>
<dbReference type="OrthoDB" id="2151789at2759"/>
<proteinExistence type="predicted"/>
<dbReference type="Gene3D" id="3.30.465.10">
    <property type="match status" value="1"/>
</dbReference>
<gene>
    <name evidence="2" type="ORF">M421DRAFT_91236</name>
</gene>
<dbReference type="SUPFAM" id="SSF56176">
    <property type="entry name" value="FAD-binding/transporter-associated domain-like"/>
    <property type="match status" value="1"/>
</dbReference>
<accession>A0A6A5RSS5</accession>
<keyword evidence="1" id="KW-0812">Transmembrane</keyword>
<keyword evidence="1" id="KW-1133">Transmembrane helix</keyword>
<dbReference type="EMBL" id="ML978964">
    <property type="protein sequence ID" value="KAF1930038.1"/>
    <property type="molecule type" value="Genomic_DNA"/>
</dbReference>
<protein>
    <submittedName>
        <fullName evidence="2">Uncharacterized protein</fullName>
    </submittedName>
</protein>
<dbReference type="GeneID" id="54355591"/>
<evidence type="ECO:0000256" key="1">
    <source>
        <dbReference type="SAM" id="Phobius"/>
    </source>
</evidence>